<reference evidence="5" key="1">
    <citation type="submission" date="2022-08" db="EMBL/GenBank/DDBJ databases">
        <authorList>
            <person name="Gutierrez-Valencia J."/>
        </authorList>
    </citation>
    <scope>NUCLEOTIDE SEQUENCE</scope>
</reference>
<comment type="caution">
    <text evidence="5">The sequence shown here is derived from an EMBL/GenBank/DDBJ whole genome shotgun (WGS) entry which is preliminary data.</text>
</comment>
<evidence type="ECO:0000256" key="2">
    <source>
        <dbReference type="SAM" id="Coils"/>
    </source>
</evidence>
<feature type="compositionally biased region" description="Low complexity" evidence="3">
    <location>
        <begin position="498"/>
        <end position="509"/>
    </location>
</feature>
<organism evidence="5 6">
    <name type="scientific">Linum tenue</name>
    <dbReference type="NCBI Taxonomy" id="586396"/>
    <lineage>
        <taxon>Eukaryota</taxon>
        <taxon>Viridiplantae</taxon>
        <taxon>Streptophyta</taxon>
        <taxon>Embryophyta</taxon>
        <taxon>Tracheophyta</taxon>
        <taxon>Spermatophyta</taxon>
        <taxon>Magnoliopsida</taxon>
        <taxon>eudicotyledons</taxon>
        <taxon>Gunneridae</taxon>
        <taxon>Pentapetalae</taxon>
        <taxon>rosids</taxon>
        <taxon>fabids</taxon>
        <taxon>Malpighiales</taxon>
        <taxon>Linaceae</taxon>
        <taxon>Linum</taxon>
    </lineage>
</organism>
<evidence type="ECO:0000313" key="5">
    <source>
        <dbReference type="EMBL" id="CAI0417559.1"/>
    </source>
</evidence>
<dbReference type="EMBL" id="CAMGYJ010000005">
    <property type="protein sequence ID" value="CAI0417559.1"/>
    <property type="molecule type" value="Genomic_DNA"/>
</dbReference>
<dbReference type="InterPro" id="IPR056888">
    <property type="entry name" value="NET2A-D/KIP1-like_dom"/>
</dbReference>
<evidence type="ECO:0000313" key="6">
    <source>
        <dbReference type="Proteomes" id="UP001154282"/>
    </source>
</evidence>
<evidence type="ECO:0000259" key="4">
    <source>
        <dbReference type="PROSITE" id="PS51774"/>
    </source>
</evidence>
<feature type="coiled-coil region" evidence="2">
    <location>
        <begin position="179"/>
        <end position="234"/>
    </location>
</feature>
<sequence length="882" mass="101226">MLQRAASNAYSWWWASHIRTKQSKWLEENLQDMEDKVGQMLSIIENEGDSFVKRVEMYYKQRPELINHVEDSYRAYRALAERYDHLSKDLQSANRTIATVFPESVQFYDDDEDDASLGETPTRAEDGKPFASPKPPIGAFPKKVLRTQSTLGSHHPNHKPALMRSITSFPVAASSGFTKEEALEEIDKLQKEILSLQTEKEFVQSICDRCNAKCGKIEDRVSEIQERIHKLQDEFDISNVLDDGEARSLMATTALRSCKDALMKLQRKQDQSVEDANVENSKIKAVQKKFINLKGEILKNSDEQMETIIEEEEEKEEEEEVEEEEEEKEVEEEKEEEGGGKQEEEEKADLDEVESLKKKIRKELEKESPSIVTVMQLADKIDQLVEKVAVLETEVSSQGALVRTLKSSTEKLEARVTRLEEEKEALKQNSEMVGSKLKDFEDELNHVKLLNQTIQEQNNHLQADFSKTNSKIEHLSRRLKKVELRETEEASGQEMKSKPNSINENNESSETGEEKVEEEEEEDEPNWKKMLKGDRNEREKVMREEYTNVLRSYKDVRRKLGDVEKKSKDGFFELSLQIRELKNAIANKDEEIISLRKNEISSPIGGATTNLKVSPAESIANMIGYPESDLPSYCSPAQTDTARKRPSEEEPSSSPLPISAVEQKIRSEIDNLLEENLEFWLRFSTSFHQIRKFQNSVHDLKGELAQLMDNKRADGTGKIIPTLIQDARPIYKHLKEIQNELSLWLENIMVLKDELDARSKSLCGIEDELSRKATDTVDNELSEYQAAKFQGELMNMKQEGSKVGEELHMGLERVKALKSDIDRVVLQLDVEIGAKQRSFSKPRIPLRSFLFGVKLKKKTSMFSCVSPALDRQFSDLEPRHRD</sequence>
<dbReference type="Pfam" id="PF07765">
    <property type="entry name" value="KIP1"/>
    <property type="match status" value="1"/>
</dbReference>
<dbReference type="Proteomes" id="UP001154282">
    <property type="component" value="Unassembled WGS sequence"/>
</dbReference>
<evidence type="ECO:0000256" key="3">
    <source>
        <dbReference type="SAM" id="MobiDB-lite"/>
    </source>
</evidence>
<dbReference type="GO" id="GO:0003779">
    <property type="term" value="F:actin binding"/>
    <property type="evidence" value="ECO:0007669"/>
    <property type="project" value="InterPro"/>
</dbReference>
<keyword evidence="1 2" id="KW-0175">Coiled coil</keyword>
<dbReference type="Gene3D" id="1.20.5.340">
    <property type="match status" value="1"/>
</dbReference>
<dbReference type="Pfam" id="PF25014">
    <property type="entry name" value="NET2A"/>
    <property type="match status" value="1"/>
</dbReference>
<feature type="region of interest" description="Disordered" evidence="3">
    <location>
        <begin position="630"/>
        <end position="660"/>
    </location>
</feature>
<feature type="region of interest" description="Disordered" evidence="3">
    <location>
        <begin position="111"/>
        <end position="139"/>
    </location>
</feature>
<feature type="compositionally biased region" description="Acidic residues" evidence="3">
    <location>
        <begin position="310"/>
        <end position="336"/>
    </location>
</feature>
<dbReference type="AlphaFoldDB" id="A0AAV0K7W2"/>
<gene>
    <name evidence="5" type="ORF">LITE_LOCUS17351</name>
</gene>
<dbReference type="Pfam" id="PF24918">
    <property type="entry name" value="NET2A_C"/>
    <property type="match status" value="1"/>
</dbReference>
<dbReference type="InterPro" id="IPR011684">
    <property type="entry name" value="NAB"/>
</dbReference>
<feature type="compositionally biased region" description="Acidic residues" evidence="3">
    <location>
        <begin position="515"/>
        <end position="524"/>
    </location>
</feature>
<dbReference type="PANTHER" id="PTHR31631:SF3">
    <property type="entry name" value="PROTEIN NETWORKED 2B"/>
    <property type="match status" value="1"/>
</dbReference>
<evidence type="ECO:0000256" key="1">
    <source>
        <dbReference type="ARBA" id="ARBA00023054"/>
    </source>
</evidence>
<accession>A0AAV0K7W2</accession>
<feature type="compositionally biased region" description="Basic and acidic residues" evidence="3">
    <location>
        <begin position="476"/>
        <end position="488"/>
    </location>
</feature>
<name>A0AAV0K7W2_9ROSI</name>
<feature type="domain" description="NAB" evidence="4">
    <location>
        <begin position="10"/>
        <end position="90"/>
    </location>
</feature>
<dbReference type="PROSITE" id="PS51774">
    <property type="entry name" value="NAB"/>
    <property type="match status" value="1"/>
</dbReference>
<dbReference type="PANTHER" id="PTHR31631">
    <property type="entry name" value="PROTEIN NETWORKED 2D"/>
    <property type="match status" value="1"/>
</dbReference>
<feature type="region of interest" description="Disordered" evidence="3">
    <location>
        <begin position="476"/>
        <end position="527"/>
    </location>
</feature>
<proteinExistence type="predicted"/>
<protein>
    <recommendedName>
        <fullName evidence="4">NAB domain-containing protein</fullName>
    </recommendedName>
</protein>
<keyword evidence="6" id="KW-1185">Reference proteome</keyword>
<feature type="region of interest" description="Disordered" evidence="3">
    <location>
        <begin position="310"/>
        <end position="353"/>
    </location>
</feature>
<dbReference type="InterPro" id="IPR056889">
    <property type="entry name" value="NET2A-D/KIP1-like_C"/>
</dbReference>